<feature type="transmembrane region" description="Helical" evidence="1">
    <location>
        <begin position="31"/>
        <end position="50"/>
    </location>
</feature>
<dbReference type="Pfam" id="PF14145">
    <property type="entry name" value="YrhK"/>
    <property type="match status" value="1"/>
</dbReference>
<dbReference type="Proteomes" id="UP001595279">
    <property type="component" value="Unassembled WGS sequence"/>
</dbReference>
<dbReference type="RefSeq" id="WP_390270497.1">
    <property type="nucleotide sequence ID" value="NZ_JBHRSA010000029.1"/>
</dbReference>
<protein>
    <submittedName>
        <fullName evidence="3">YrhK family protein</fullName>
    </submittedName>
</protein>
<organism evidence="3 4">
    <name type="scientific">Virgibacillus xinjiangensis</name>
    <dbReference type="NCBI Taxonomy" id="393090"/>
    <lineage>
        <taxon>Bacteria</taxon>
        <taxon>Bacillati</taxon>
        <taxon>Bacillota</taxon>
        <taxon>Bacilli</taxon>
        <taxon>Bacillales</taxon>
        <taxon>Bacillaceae</taxon>
        <taxon>Virgibacillus</taxon>
    </lineage>
</organism>
<evidence type="ECO:0000259" key="2">
    <source>
        <dbReference type="Pfam" id="PF14145"/>
    </source>
</evidence>
<keyword evidence="1" id="KW-0812">Transmembrane</keyword>
<gene>
    <name evidence="3" type="ORF">ACFOGI_06930</name>
</gene>
<keyword evidence="1" id="KW-0472">Membrane</keyword>
<keyword evidence="4" id="KW-1185">Reference proteome</keyword>
<name>A0ABV7CU36_9BACI</name>
<comment type="caution">
    <text evidence="3">The sequence shown here is derived from an EMBL/GenBank/DDBJ whole genome shotgun (WGS) entry which is preliminary data.</text>
</comment>
<feature type="transmembrane region" description="Helical" evidence="1">
    <location>
        <begin position="56"/>
        <end position="74"/>
    </location>
</feature>
<evidence type="ECO:0000313" key="3">
    <source>
        <dbReference type="EMBL" id="MFC3039982.1"/>
    </source>
</evidence>
<reference evidence="4" key="1">
    <citation type="journal article" date="2019" name="Int. J. Syst. Evol. Microbiol.">
        <title>The Global Catalogue of Microorganisms (GCM) 10K type strain sequencing project: providing services to taxonomists for standard genome sequencing and annotation.</title>
        <authorList>
            <consortium name="The Broad Institute Genomics Platform"/>
            <consortium name="The Broad Institute Genome Sequencing Center for Infectious Disease"/>
            <person name="Wu L."/>
            <person name="Ma J."/>
        </authorList>
    </citation>
    <scope>NUCLEOTIDE SEQUENCE [LARGE SCALE GENOMIC DNA]</scope>
    <source>
        <strain evidence="4">KCTC 13128</strain>
    </source>
</reference>
<dbReference type="InterPro" id="IPR025424">
    <property type="entry name" value="YrhK_domain"/>
</dbReference>
<dbReference type="EMBL" id="JBHRSA010000029">
    <property type="protein sequence ID" value="MFC3039982.1"/>
    <property type="molecule type" value="Genomic_DNA"/>
</dbReference>
<accession>A0ABV7CU36</accession>
<evidence type="ECO:0000256" key="1">
    <source>
        <dbReference type="SAM" id="Phobius"/>
    </source>
</evidence>
<evidence type="ECO:0000313" key="4">
    <source>
        <dbReference type="Proteomes" id="UP001595279"/>
    </source>
</evidence>
<keyword evidence="1" id="KW-1133">Transmembrane helix</keyword>
<feature type="domain" description="YrhK" evidence="2">
    <location>
        <begin position="25"/>
        <end position="78"/>
    </location>
</feature>
<sequence length="94" mass="11203">MPEIKNEKNYFDLQMGKFEVFFKKKYKFLSLTNDITLGLWFLIGSILFLFHSTKMIGTILFIIGSAQLLGRPILKLIHAFFVRRETYRNQEHQE</sequence>
<proteinExistence type="predicted"/>